<dbReference type="CDD" id="cd00371">
    <property type="entry name" value="HMA"/>
    <property type="match status" value="1"/>
</dbReference>
<gene>
    <name evidence="1" type="ORF">MNBD_PLANCTO02-1057</name>
</gene>
<dbReference type="GO" id="GO:0046872">
    <property type="term" value="F:metal ion binding"/>
    <property type="evidence" value="ECO:0007669"/>
    <property type="project" value="InterPro"/>
</dbReference>
<accession>A0A3B1DA71</accession>
<evidence type="ECO:0008006" key="2">
    <source>
        <dbReference type="Google" id="ProtNLM"/>
    </source>
</evidence>
<reference evidence="1" key="1">
    <citation type="submission" date="2018-06" db="EMBL/GenBank/DDBJ databases">
        <authorList>
            <person name="Zhirakovskaya E."/>
        </authorList>
    </citation>
    <scope>NUCLEOTIDE SEQUENCE</scope>
</reference>
<dbReference type="Gene3D" id="3.30.70.100">
    <property type="match status" value="2"/>
</dbReference>
<evidence type="ECO:0000313" key="1">
    <source>
        <dbReference type="EMBL" id="VAX39746.1"/>
    </source>
</evidence>
<dbReference type="InterPro" id="IPR006121">
    <property type="entry name" value="HMA_dom"/>
</dbReference>
<protein>
    <recommendedName>
        <fullName evidence="2">HMA domain-containing protein</fullName>
    </recommendedName>
</protein>
<sequence length="177" mass="17837">MKARIFALSTTLLCLFAASALTAGEVEITKSHLCCGKCVKAANGSLKNIEGITAVTVDKSHGHVTFKATNAKVAKAGINAYAAAGLAGKATHAGKAIAFPTMGAKKGVKSNRISFGGVHLCCGKCLKAAKNAFGGVKGCKAVAVDKKAGTVTLEGKGIDQVSAQKALLAAGFFGKIK</sequence>
<organism evidence="1">
    <name type="scientific">hydrothermal vent metagenome</name>
    <dbReference type="NCBI Taxonomy" id="652676"/>
    <lineage>
        <taxon>unclassified sequences</taxon>
        <taxon>metagenomes</taxon>
        <taxon>ecological metagenomes</taxon>
    </lineage>
</organism>
<dbReference type="SUPFAM" id="SSF55008">
    <property type="entry name" value="HMA, heavy metal-associated domain"/>
    <property type="match status" value="2"/>
</dbReference>
<dbReference type="EMBL" id="UOGL01000364">
    <property type="protein sequence ID" value="VAX39746.1"/>
    <property type="molecule type" value="Genomic_DNA"/>
</dbReference>
<proteinExistence type="predicted"/>
<dbReference type="InterPro" id="IPR036163">
    <property type="entry name" value="HMA_dom_sf"/>
</dbReference>
<name>A0A3B1DA71_9ZZZZ</name>
<dbReference type="AlphaFoldDB" id="A0A3B1DA71"/>